<dbReference type="AlphaFoldDB" id="A0A1Q2D4S8"/>
<dbReference type="UniPathway" id="UPA00238"/>
<evidence type="ECO:0000313" key="10">
    <source>
        <dbReference type="EMBL" id="AQP53412.1"/>
    </source>
</evidence>
<dbReference type="InterPro" id="IPR013189">
    <property type="entry name" value="Glyco_hydro_32_C"/>
</dbReference>
<keyword evidence="9" id="KW-0119">Carbohydrate metabolism</keyword>
<dbReference type="InterPro" id="IPR001362">
    <property type="entry name" value="Glyco_hydro_32"/>
</dbReference>
<dbReference type="GO" id="GO:0004564">
    <property type="term" value="F:beta-fructofuranosidase activity"/>
    <property type="evidence" value="ECO:0007669"/>
    <property type="project" value="UniProtKB-EC"/>
</dbReference>
<proteinExistence type="inferred from homology"/>
<dbReference type="EMBL" id="CP019609">
    <property type="protein sequence ID" value="AQP53412.1"/>
    <property type="molecule type" value="Genomic_DNA"/>
</dbReference>
<dbReference type="InterPro" id="IPR051214">
    <property type="entry name" value="GH32_Enzymes"/>
</dbReference>
<evidence type="ECO:0000313" key="11">
    <source>
        <dbReference type="Proteomes" id="UP000188246"/>
    </source>
</evidence>
<evidence type="ECO:0000256" key="2">
    <source>
        <dbReference type="ARBA" id="ARBA00009902"/>
    </source>
</evidence>
<keyword evidence="9" id="KW-0963">Cytoplasm</keyword>
<evidence type="ECO:0000256" key="5">
    <source>
        <dbReference type="ARBA" id="ARBA00022801"/>
    </source>
</evidence>
<dbReference type="InterPro" id="IPR023296">
    <property type="entry name" value="Glyco_hydro_beta-prop_sf"/>
</dbReference>
<dbReference type="PANTHER" id="PTHR43101">
    <property type="entry name" value="BETA-FRUCTOSIDASE"/>
    <property type="match status" value="1"/>
</dbReference>
<accession>A0A1Q2D4S8</accession>
<evidence type="ECO:0000256" key="8">
    <source>
        <dbReference type="RuleBase" id="RU362110"/>
    </source>
</evidence>
<sequence>MNLIDQWTTEQRYLPYHKWESDYVKHLLDTVNQSKWRTTFHIQPPSGLLNDPNGFSFYDGKWHLFYQAYPMGPVHGLKSWYHLTSTNLVDWKDIGLALIPDSKFDSHGVYSGSALPYNDKLFLAYTGNVRDANWNRQSFQLGALMDQNNQIEKLDQPLILPSNDYTEHFRDPQVFSYNNHYFLLLGAQDQQLKGKILTYQSDDLHNWNLLGELKFTKEDMGFMIECPNLVFTNNQVVLLFCPQGISHDKLDYQNIYPNTYVIGDNFNPTNNSLTNPSQLKNLDEGFDVYATQAFNAPDGRVLASSWIGLPEISYPSDKDGWAHLLSTVKELTIEQNQLIQRPVVEMKELRETKRTIEGTLSAQVATLAKNMEHHYELKLTIDKATTGCLTLFATDKNSGLMLHFDTQNGTMSVNRKNAGLSFAEDYGYQRDFTIDKGSLNLQIFVDVSVVEIFINDGKQVATTRVFPNETNSDILLTGQDGHFSGNIWTLRSMK</sequence>
<dbReference type="PROSITE" id="PS00609">
    <property type="entry name" value="GLYCOSYL_HYDROL_F32"/>
    <property type="match status" value="1"/>
</dbReference>
<keyword evidence="5 8" id="KW-0378">Hydrolase</keyword>
<dbReference type="EC" id="3.2.1.26" evidence="3 8"/>
<evidence type="ECO:0000256" key="3">
    <source>
        <dbReference type="ARBA" id="ARBA00012758"/>
    </source>
</evidence>
<evidence type="ECO:0000256" key="6">
    <source>
        <dbReference type="ARBA" id="ARBA00023295"/>
    </source>
</evidence>
<gene>
    <name evidence="10" type="ORF">BW732_03610</name>
</gene>
<evidence type="ECO:0000256" key="7">
    <source>
        <dbReference type="ARBA" id="ARBA00033367"/>
    </source>
</evidence>
<evidence type="ECO:0000256" key="4">
    <source>
        <dbReference type="ARBA" id="ARBA00019623"/>
    </source>
</evidence>
<dbReference type="NCBIfam" id="TIGR01322">
    <property type="entry name" value="scrB_fam"/>
    <property type="match status" value="1"/>
</dbReference>
<dbReference type="InterPro" id="IPR013148">
    <property type="entry name" value="Glyco_hydro_32_N"/>
</dbReference>
<comment type="catalytic activity">
    <reaction evidence="8">
        <text>Hydrolysis of terminal non-reducing beta-D-fructofuranoside residues in beta-D-fructofuranosides.</text>
        <dbReference type="EC" id="3.2.1.26"/>
    </reaction>
</comment>
<evidence type="ECO:0000256" key="9">
    <source>
        <dbReference type="RuleBase" id="RU365015"/>
    </source>
</evidence>
<dbReference type="InterPro" id="IPR013320">
    <property type="entry name" value="ConA-like_dom_sf"/>
</dbReference>
<comment type="pathway">
    <text evidence="1 9">Glycan biosynthesis; sucrose metabolism.</text>
</comment>
<dbReference type="OrthoDB" id="9759709at2"/>
<dbReference type="GO" id="GO:0005985">
    <property type="term" value="P:sucrose metabolic process"/>
    <property type="evidence" value="ECO:0007669"/>
    <property type="project" value="UniProtKB-UniPathway"/>
</dbReference>
<dbReference type="SUPFAM" id="SSF75005">
    <property type="entry name" value="Arabinanase/levansucrase/invertase"/>
    <property type="match status" value="1"/>
</dbReference>
<dbReference type="InterPro" id="IPR018053">
    <property type="entry name" value="Glyco_hydro_32_AS"/>
</dbReference>
<dbReference type="Pfam" id="PF08244">
    <property type="entry name" value="Glyco_hydro_32C"/>
    <property type="match status" value="1"/>
</dbReference>
<keyword evidence="11" id="KW-1185">Reference proteome</keyword>
<dbReference type="KEGG" id="vpi:BW732_03610"/>
<dbReference type="Pfam" id="PF00251">
    <property type="entry name" value="Glyco_hydro_32N"/>
    <property type="match status" value="1"/>
</dbReference>
<comment type="subcellular location">
    <subcellularLocation>
        <location evidence="9">Cytoplasm</location>
    </subcellularLocation>
</comment>
<reference evidence="10 11" key="1">
    <citation type="journal article" date="2010" name="Int. J. Syst. Evol. Microbiol.">
        <title>Vagococcus penaei sp. nov., isolated from spoilage microbiota of cooked shrimp (Penaeus vannamei).</title>
        <authorList>
            <person name="Jaffres E."/>
            <person name="Prevost H."/>
            <person name="Rossero A."/>
            <person name="Joffraud J.J."/>
            <person name="Dousset X."/>
        </authorList>
    </citation>
    <scope>NUCLEOTIDE SEQUENCE [LARGE SCALE GENOMIC DNA]</scope>
    <source>
        <strain evidence="10 11">CD276</strain>
    </source>
</reference>
<dbReference type="CDD" id="cd18623">
    <property type="entry name" value="GH32_ScrB-like"/>
    <property type="match status" value="1"/>
</dbReference>
<dbReference type="SMART" id="SM00640">
    <property type="entry name" value="Glyco_32"/>
    <property type="match status" value="1"/>
</dbReference>
<name>A0A1Q2D4S8_9ENTE</name>
<dbReference type="PANTHER" id="PTHR43101:SF1">
    <property type="entry name" value="BETA-FRUCTOSIDASE"/>
    <property type="match status" value="1"/>
</dbReference>
<protein>
    <recommendedName>
        <fullName evidence="4 8">Sucrose-6-phosphate hydrolase</fullName>
        <ecNumber evidence="3 8">3.2.1.26</ecNumber>
    </recommendedName>
    <alternativeName>
        <fullName evidence="7 9">Invertase</fullName>
    </alternativeName>
</protein>
<dbReference type="SUPFAM" id="SSF49899">
    <property type="entry name" value="Concanavalin A-like lectins/glucanases"/>
    <property type="match status" value="1"/>
</dbReference>
<organism evidence="10 11">
    <name type="scientific">Vagococcus penaei</name>
    <dbReference type="NCBI Taxonomy" id="633807"/>
    <lineage>
        <taxon>Bacteria</taxon>
        <taxon>Bacillati</taxon>
        <taxon>Bacillota</taxon>
        <taxon>Bacilli</taxon>
        <taxon>Lactobacillales</taxon>
        <taxon>Enterococcaceae</taxon>
        <taxon>Vagococcus</taxon>
    </lineage>
</organism>
<dbReference type="Gene3D" id="2.60.120.560">
    <property type="entry name" value="Exo-inulinase, domain 1"/>
    <property type="match status" value="1"/>
</dbReference>
<dbReference type="Gene3D" id="2.115.10.20">
    <property type="entry name" value="Glycosyl hydrolase domain, family 43"/>
    <property type="match status" value="1"/>
</dbReference>
<dbReference type="STRING" id="633807.BW732_03610"/>
<comment type="similarity">
    <text evidence="2 8">Belongs to the glycosyl hydrolase 32 family.</text>
</comment>
<dbReference type="GO" id="GO:0005737">
    <property type="term" value="C:cytoplasm"/>
    <property type="evidence" value="ECO:0007669"/>
    <property type="project" value="UniProtKB-SubCell"/>
</dbReference>
<dbReference type="RefSeq" id="WP_077275503.1">
    <property type="nucleotide sequence ID" value="NZ_CP019609.1"/>
</dbReference>
<comment type="function">
    <text evidence="9">Enables the bacterium to metabolize sucrose as a sole carbon source.</text>
</comment>
<dbReference type="Proteomes" id="UP000188246">
    <property type="component" value="Chromosome"/>
</dbReference>
<dbReference type="InterPro" id="IPR006232">
    <property type="entry name" value="Suc6P_hydrolase"/>
</dbReference>
<evidence type="ECO:0000256" key="1">
    <source>
        <dbReference type="ARBA" id="ARBA00004914"/>
    </source>
</evidence>
<keyword evidence="6 8" id="KW-0326">Glycosidase</keyword>